<feature type="domain" description="GP-PDE" evidence="1">
    <location>
        <begin position="15"/>
        <end position="266"/>
    </location>
</feature>
<organism evidence="2 5">
    <name type="scientific">Microbulbifer hydrolyticus</name>
    <dbReference type="NCBI Taxonomy" id="48074"/>
    <lineage>
        <taxon>Bacteria</taxon>
        <taxon>Pseudomonadati</taxon>
        <taxon>Pseudomonadota</taxon>
        <taxon>Gammaproteobacteria</taxon>
        <taxon>Cellvibrionales</taxon>
        <taxon>Microbulbiferaceae</taxon>
        <taxon>Microbulbifer</taxon>
    </lineage>
</organism>
<dbReference type="InterPro" id="IPR030395">
    <property type="entry name" value="GP_PDE_dom"/>
</dbReference>
<reference evidence="3 4" key="1">
    <citation type="submission" date="2020-01" db="EMBL/GenBank/DDBJ databases">
        <title>The possibility of degradation of plastic by Microbulbifer hydrolyticus IRE-31.</title>
        <authorList>
            <person name="Liu L."/>
        </authorList>
    </citation>
    <scope>NUCLEOTIDE SEQUENCE [LARGE SCALE GENOMIC DNA]</scope>
    <source>
        <strain evidence="3 4">IRE-31</strain>
    </source>
</reference>
<dbReference type="InterPro" id="IPR017946">
    <property type="entry name" value="PLC-like_Pdiesterase_TIM-brl"/>
</dbReference>
<keyword evidence="4" id="KW-1185">Reference proteome</keyword>
<evidence type="ECO:0000313" key="4">
    <source>
        <dbReference type="Proteomes" id="UP000464675"/>
    </source>
</evidence>
<evidence type="ECO:0000313" key="3">
    <source>
        <dbReference type="EMBL" id="QHQ40063.1"/>
    </source>
</evidence>
<accession>A0A6P1TEJ7</accession>
<sequence>MSATDSWLTPGRSRPLVIAHGDEAGRGLYPGNTLLYLRKMVALGVDALEMDLNLTADGRLVLLHDATLERTTDGKGSVQDKTLEELRGLNAAYHWSPDGERFPYRDNPLPLVTIDEVFAEFPRTPMIIELKNSDRRAAQILARSIEKAGCHDRVIVSSFHGGVIRAFRSLCPQVATGATLPEALLFFAAQCVFAEKLLRPAYQTMQLPTRYYGLPVYTARFVHAARRCHLHIAVWTVNEVESMKKYTVLGLDGIVTDRPDRLLSMLDN</sequence>
<keyword evidence="2" id="KW-0378">Hydrolase</keyword>
<dbReference type="RefSeq" id="WP_161859375.1">
    <property type="nucleotide sequence ID" value="NZ_CP047491.1"/>
</dbReference>
<dbReference type="Pfam" id="PF03009">
    <property type="entry name" value="GDPD"/>
    <property type="match status" value="1"/>
</dbReference>
<dbReference type="EMBL" id="CP047491">
    <property type="protein sequence ID" value="QHQ40063.1"/>
    <property type="molecule type" value="Genomic_DNA"/>
</dbReference>
<reference evidence="2 5" key="2">
    <citation type="submission" date="2020-08" db="EMBL/GenBank/DDBJ databases">
        <title>Genomic Encyclopedia of Type Strains, Phase IV (KMG-IV): sequencing the most valuable type-strain genomes for metagenomic binning, comparative biology and taxonomic classification.</title>
        <authorList>
            <person name="Goeker M."/>
        </authorList>
    </citation>
    <scope>NUCLEOTIDE SEQUENCE [LARGE SCALE GENOMIC DNA]</scope>
    <source>
        <strain evidence="2 5">DSM 11525</strain>
    </source>
</reference>
<dbReference type="PANTHER" id="PTHR46211">
    <property type="entry name" value="GLYCEROPHOSPHORYL DIESTER PHOSPHODIESTERASE"/>
    <property type="match status" value="1"/>
</dbReference>
<dbReference type="Proteomes" id="UP000464675">
    <property type="component" value="Chromosome"/>
</dbReference>
<dbReference type="PROSITE" id="PS51704">
    <property type="entry name" value="GP_PDE"/>
    <property type="match status" value="1"/>
</dbReference>
<dbReference type="Proteomes" id="UP000563601">
    <property type="component" value="Unassembled WGS sequence"/>
</dbReference>
<dbReference type="EMBL" id="JACHHR010000003">
    <property type="protein sequence ID" value="MBB5212430.1"/>
    <property type="molecule type" value="Genomic_DNA"/>
</dbReference>
<protein>
    <submittedName>
        <fullName evidence="3">Glycerophosphodiester phosphodiesterase</fullName>
    </submittedName>
    <submittedName>
        <fullName evidence="2">Glycerophosphoryl diester phosphodiesterase</fullName>
        <ecNumber evidence="2">3.1.4.46</ecNumber>
    </submittedName>
</protein>
<dbReference type="EC" id="3.1.4.46" evidence="2"/>
<evidence type="ECO:0000313" key="2">
    <source>
        <dbReference type="EMBL" id="MBB5212430.1"/>
    </source>
</evidence>
<dbReference type="GO" id="GO:0008889">
    <property type="term" value="F:glycerophosphodiester phosphodiesterase activity"/>
    <property type="evidence" value="ECO:0007669"/>
    <property type="project" value="UniProtKB-EC"/>
</dbReference>
<dbReference type="CDD" id="cd08561">
    <property type="entry name" value="GDPD_cytoplasmic_ScUgpQ2_like"/>
    <property type="match status" value="1"/>
</dbReference>
<evidence type="ECO:0000259" key="1">
    <source>
        <dbReference type="PROSITE" id="PS51704"/>
    </source>
</evidence>
<dbReference type="SUPFAM" id="SSF51695">
    <property type="entry name" value="PLC-like phosphodiesterases"/>
    <property type="match status" value="1"/>
</dbReference>
<dbReference type="AlphaFoldDB" id="A0A6P1TEJ7"/>
<proteinExistence type="predicted"/>
<gene>
    <name evidence="3" type="ORF">GTQ55_14440</name>
    <name evidence="2" type="ORF">HNQ53_002655</name>
</gene>
<dbReference type="PANTHER" id="PTHR46211:SF14">
    <property type="entry name" value="GLYCEROPHOSPHODIESTER PHOSPHODIESTERASE"/>
    <property type="match status" value="1"/>
</dbReference>
<dbReference type="GO" id="GO:0006629">
    <property type="term" value="P:lipid metabolic process"/>
    <property type="evidence" value="ECO:0007669"/>
    <property type="project" value="InterPro"/>
</dbReference>
<name>A0A6P1TEJ7_9GAMM</name>
<evidence type="ECO:0000313" key="5">
    <source>
        <dbReference type="Proteomes" id="UP000563601"/>
    </source>
</evidence>
<dbReference type="OrthoDB" id="9795622at2"/>
<dbReference type="Gene3D" id="3.20.20.190">
    <property type="entry name" value="Phosphatidylinositol (PI) phosphodiesterase"/>
    <property type="match status" value="1"/>
</dbReference>